<evidence type="ECO:0000313" key="4">
    <source>
        <dbReference type="Proteomes" id="UP001186944"/>
    </source>
</evidence>
<dbReference type="SUPFAM" id="SSF47473">
    <property type="entry name" value="EF-hand"/>
    <property type="match status" value="1"/>
</dbReference>
<comment type="caution">
    <text evidence="3">The sequence shown here is derived from an EMBL/GenBank/DDBJ whole genome shotgun (WGS) entry which is preliminary data.</text>
</comment>
<gene>
    <name evidence="3" type="ORF">FSP39_018424</name>
</gene>
<dbReference type="Proteomes" id="UP001186944">
    <property type="component" value="Unassembled WGS sequence"/>
</dbReference>
<evidence type="ECO:0000256" key="1">
    <source>
        <dbReference type="ARBA" id="ARBA00022723"/>
    </source>
</evidence>
<dbReference type="InterPro" id="IPR011992">
    <property type="entry name" value="EF-hand-dom_pair"/>
</dbReference>
<organism evidence="3 4">
    <name type="scientific">Pinctada imbricata</name>
    <name type="common">Atlantic pearl-oyster</name>
    <name type="synonym">Pinctada martensii</name>
    <dbReference type="NCBI Taxonomy" id="66713"/>
    <lineage>
        <taxon>Eukaryota</taxon>
        <taxon>Metazoa</taxon>
        <taxon>Spiralia</taxon>
        <taxon>Lophotrochozoa</taxon>
        <taxon>Mollusca</taxon>
        <taxon>Bivalvia</taxon>
        <taxon>Autobranchia</taxon>
        <taxon>Pteriomorphia</taxon>
        <taxon>Pterioida</taxon>
        <taxon>Pterioidea</taxon>
        <taxon>Pteriidae</taxon>
        <taxon>Pinctada</taxon>
    </lineage>
</organism>
<keyword evidence="2" id="KW-0677">Repeat</keyword>
<dbReference type="EMBL" id="VSWD01000010">
    <property type="protein sequence ID" value="KAK3091264.1"/>
    <property type="molecule type" value="Genomic_DNA"/>
</dbReference>
<keyword evidence="1" id="KW-0479">Metal-binding</keyword>
<dbReference type="GO" id="GO:0046872">
    <property type="term" value="F:metal ion binding"/>
    <property type="evidence" value="ECO:0007669"/>
    <property type="project" value="UniProtKB-KW"/>
</dbReference>
<sequence>MGNTQAALDDEEIADLKESTPFTDNELKRVERRYLEIDKSDDGVAGITYDNMIQLSEFSGNPLAPLIIASNLEKDSQRVYGKEFAHIFGILHPKTPTSDKKEFFFEMFNIYGTGILKHDEVFRLYKTLYSNAISDDHILALTYRVLDSPKLAKKGEITKDEFMKLVPDHEIRQRLTLVL</sequence>
<evidence type="ECO:0000313" key="3">
    <source>
        <dbReference type="EMBL" id="KAK3091264.1"/>
    </source>
</evidence>
<name>A0AA88Y239_PINIB</name>
<proteinExistence type="predicted"/>
<reference evidence="3" key="1">
    <citation type="submission" date="2019-08" db="EMBL/GenBank/DDBJ databases">
        <title>The improved chromosome-level genome for the pearl oyster Pinctada fucata martensii using PacBio sequencing and Hi-C.</title>
        <authorList>
            <person name="Zheng Z."/>
        </authorList>
    </citation>
    <scope>NUCLEOTIDE SEQUENCE</scope>
    <source>
        <strain evidence="3">ZZ-2019</strain>
        <tissue evidence="3">Adductor muscle</tissue>
    </source>
</reference>
<dbReference type="Gene3D" id="1.10.238.10">
    <property type="entry name" value="EF-hand"/>
    <property type="match status" value="1"/>
</dbReference>
<protein>
    <submittedName>
        <fullName evidence="3">Uncharacterized protein</fullName>
    </submittedName>
</protein>
<evidence type="ECO:0000256" key="2">
    <source>
        <dbReference type="ARBA" id="ARBA00022737"/>
    </source>
</evidence>
<dbReference type="AlphaFoldDB" id="A0AA88Y239"/>
<keyword evidence="4" id="KW-1185">Reference proteome</keyword>
<accession>A0AA88Y239</accession>
<dbReference type="PANTHER" id="PTHR45942">
    <property type="entry name" value="PROTEIN PHOSPATASE 3 REGULATORY SUBUNIT B ALPHA ISOFORM TYPE 1"/>
    <property type="match status" value="1"/>
</dbReference>